<keyword evidence="9" id="KW-0863">Zinc-finger</keyword>
<proteinExistence type="predicted"/>
<keyword evidence="7" id="KW-0539">Nucleus</keyword>
<dbReference type="SUPFAM" id="SSF57667">
    <property type="entry name" value="beta-beta-alpha zinc fingers"/>
    <property type="match status" value="1"/>
</dbReference>
<evidence type="ECO:0000256" key="10">
    <source>
        <dbReference type="SAM" id="MobiDB-lite"/>
    </source>
</evidence>
<evidence type="ECO:0000256" key="8">
    <source>
        <dbReference type="ARBA" id="ARBA00037382"/>
    </source>
</evidence>
<dbReference type="GO" id="GO:0005634">
    <property type="term" value="C:nucleus"/>
    <property type="evidence" value="ECO:0007669"/>
    <property type="project" value="UniProtKB-SubCell"/>
</dbReference>
<keyword evidence="5" id="KW-0805">Transcription regulation</keyword>
<organism evidence="13 14">
    <name type="scientific">Drosophila pseudoobscura pseudoobscura</name>
    <name type="common">Fruit fly</name>
    <dbReference type="NCBI Taxonomy" id="46245"/>
    <lineage>
        <taxon>Eukaryota</taxon>
        <taxon>Metazoa</taxon>
        <taxon>Ecdysozoa</taxon>
        <taxon>Arthropoda</taxon>
        <taxon>Hexapoda</taxon>
        <taxon>Insecta</taxon>
        <taxon>Pterygota</taxon>
        <taxon>Neoptera</taxon>
        <taxon>Endopterygota</taxon>
        <taxon>Diptera</taxon>
        <taxon>Brachycera</taxon>
        <taxon>Muscomorpha</taxon>
        <taxon>Ephydroidea</taxon>
        <taxon>Drosophilidae</taxon>
        <taxon>Drosophila</taxon>
        <taxon>Sophophora</taxon>
    </lineage>
</organism>
<feature type="region of interest" description="Disordered" evidence="10">
    <location>
        <begin position="159"/>
        <end position="203"/>
    </location>
</feature>
<dbReference type="FunFam" id="3.30.710.10:FF:000091">
    <property type="entry name" value="Lola, isoform F"/>
    <property type="match status" value="1"/>
</dbReference>
<dbReference type="InterPro" id="IPR013087">
    <property type="entry name" value="Znf_C2H2_type"/>
</dbReference>
<accession>A0A6I8V4R7</accession>
<evidence type="ECO:0000256" key="4">
    <source>
        <dbReference type="ARBA" id="ARBA00022902"/>
    </source>
</evidence>
<dbReference type="GO" id="GO:0006357">
    <property type="term" value="P:regulation of transcription by RNA polymerase II"/>
    <property type="evidence" value="ECO:0007669"/>
    <property type="project" value="TreeGrafter"/>
</dbReference>
<evidence type="ECO:0000259" key="12">
    <source>
        <dbReference type="PROSITE" id="PS50157"/>
    </source>
</evidence>
<evidence type="ECO:0000256" key="2">
    <source>
        <dbReference type="ARBA" id="ARBA00022473"/>
    </source>
</evidence>
<feature type="region of interest" description="Disordered" evidence="10">
    <location>
        <begin position="115"/>
        <end position="146"/>
    </location>
</feature>
<feature type="region of interest" description="Disordered" evidence="10">
    <location>
        <begin position="230"/>
        <end position="337"/>
    </location>
</feature>
<evidence type="ECO:0000256" key="6">
    <source>
        <dbReference type="ARBA" id="ARBA00023163"/>
    </source>
</evidence>
<feature type="compositionally biased region" description="Polar residues" evidence="10">
    <location>
        <begin position="294"/>
        <end position="308"/>
    </location>
</feature>
<dbReference type="GO" id="GO:0045476">
    <property type="term" value="P:nurse cell apoptotic process"/>
    <property type="evidence" value="ECO:0007669"/>
    <property type="project" value="UniProtKB-ARBA"/>
</dbReference>
<dbReference type="PANTHER" id="PTHR23110:SF111">
    <property type="entry name" value="LONGITUDINALS LACKING PROTEIN, ISOFORMS F_I_K_T"/>
    <property type="match status" value="1"/>
</dbReference>
<dbReference type="SMART" id="SM00225">
    <property type="entry name" value="BTB"/>
    <property type="match status" value="1"/>
</dbReference>
<comment type="function">
    <text evidence="8">Putative transcription factor required for axon growth and guidance in the central and peripheral nervous systems. Repels CNS axons away from the midline by promoting the expression of the midline repellent sli and its receptor robo.</text>
</comment>
<dbReference type="InterPro" id="IPR011333">
    <property type="entry name" value="SKP1/BTB/POZ_sf"/>
</dbReference>
<dbReference type="InterPro" id="IPR000210">
    <property type="entry name" value="BTB/POZ_dom"/>
</dbReference>
<keyword evidence="2" id="KW-0217">Developmental protein</keyword>
<dbReference type="Gene3D" id="3.30.160.60">
    <property type="entry name" value="Classic Zinc Finger"/>
    <property type="match status" value="1"/>
</dbReference>
<keyword evidence="13" id="KW-1185">Reference proteome</keyword>
<comment type="subcellular location">
    <subcellularLocation>
        <location evidence="1">Nucleus</location>
    </subcellularLocation>
</comment>
<feature type="compositionally biased region" description="Low complexity" evidence="10">
    <location>
        <begin position="321"/>
        <end position="337"/>
    </location>
</feature>
<feature type="compositionally biased region" description="Polar residues" evidence="10">
    <location>
        <begin position="237"/>
        <end position="256"/>
    </location>
</feature>
<dbReference type="RefSeq" id="XP_002138850.2">
    <property type="nucleotide sequence ID" value="XM_002138814.4"/>
</dbReference>
<reference evidence="14" key="2">
    <citation type="submission" date="2025-08" db="UniProtKB">
        <authorList>
            <consortium name="RefSeq"/>
        </authorList>
    </citation>
    <scope>IDENTIFICATION</scope>
    <source>
        <strain evidence="14">MV-25-SWS-2005</strain>
        <tissue evidence="14">Whole body</tissue>
    </source>
</reference>
<feature type="compositionally biased region" description="Low complexity" evidence="10">
    <location>
        <begin position="264"/>
        <end position="293"/>
    </location>
</feature>
<feature type="domain" description="C2H2-type" evidence="12">
    <location>
        <begin position="836"/>
        <end position="863"/>
    </location>
</feature>
<dbReference type="SUPFAM" id="SSF54695">
    <property type="entry name" value="POZ domain"/>
    <property type="match status" value="1"/>
</dbReference>
<evidence type="ECO:0000313" key="14">
    <source>
        <dbReference type="RefSeq" id="XP_002138850.2"/>
    </source>
</evidence>
<evidence type="ECO:0000313" key="13">
    <source>
        <dbReference type="Proteomes" id="UP000001819"/>
    </source>
</evidence>
<evidence type="ECO:0000256" key="1">
    <source>
        <dbReference type="ARBA" id="ARBA00004123"/>
    </source>
</evidence>
<keyword evidence="9" id="KW-0479">Metal-binding</keyword>
<dbReference type="PROSITE" id="PS50157">
    <property type="entry name" value="ZINC_FINGER_C2H2_2"/>
    <property type="match status" value="2"/>
</dbReference>
<dbReference type="Bgee" id="FBgn0264579">
    <property type="expression patterns" value="Expressed in female reproductive system and 2 other cell types or tissues"/>
</dbReference>
<sequence length="941" mass="101027">MDDDQQFCLRWNNHQSTLISVFDTLLENETLVDCTLAAEGKFLKAHKVVLSACSPYFATLLQEQYDKHPIFILKDVKYQELRAMMDYMYRGEVNISQDQLAALLKAAESLQIKGLSDNRTGGGSSAAAPKPESSQHHRGGKMSGAYTLEQTKRARLATGGAMDTSGDVSGSREGSSSPSRRRRKVRRRSLENDAHDNSNSSVLQAAASNQSILQQTSAGLAVSALVSTQLSGGGSNVAGTSQVPTQQQPLTSTNVTKKTESAKLTSSTAAPAHAATATAAGQQQQQLLQQQTSDAINTENVQPQSQGAQGDVGDAEDMEEASAAAGGVTPAASGAGASAGAVHTGVVVKQLTAVVDKSSSNHKQKVKDNSVSSVGSEMVIEPKAEYDDDTHDENVEDLTLDEEDMTMEELDQTAGTSQGGEGSSQTYATWQHDRSQDELGLMAQDAQQRDPQDEGGESRIRVRNWLMLADQSVIGKSSDDTLTDKLTQSKKSPKNDAKTTNKTSTPIKTTTTAAAVAASAGAAASASASVAKKASSSTGNNINNNISKSNVTQTLTQTVTRIGSIGRTTIACITPANSGNKSSSSNCNVDAASAAALAAAGVELDSIDETMTEVIVKIENPDNMSINGDEAVCNEAIDDENTFDYDLKLASPLSWTYDAVKIENEEFEDSYLMDNDDDDDDLLTTAAATQKHAKQSNDKQKSGSGTGVKKIVLSAQQQQQLLEQQQHLQHLQLQPTSQSLQIKLPTIPATITTISGPNHMNASTAGTSSGASITTANSTLLGHKLNLPIDAQNLNLHWSHSDDNRYRILVQNKRTRKESLEHSADMIYNADIEKPWVCRNCNRTYKWKNSLKCHLKNECGLPPRYFCSKMCGYATNVHSNLKRHLNTKCRDREKDVEEEKKPQSAQPPPLSVPTTNVGSISNNNNNSNSSSYTLVFQQDSV</sequence>
<dbReference type="PROSITE" id="PS50097">
    <property type="entry name" value="BTB"/>
    <property type="match status" value="1"/>
</dbReference>
<keyword evidence="9" id="KW-0862">Zinc</keyword>
<feature type="domain" description="C2H2-type" evidence="12">
    <location>
        <begin position="865"/>
        <end position="893"/>
    </location>
</feature>
<dbReference type="Proteomes" id="UP000001819">
    <property type="component" value="Chromosome 3"/>
</dbReference>
<dbReference type="GO" id="GO:0008270">
    <property type="term" value="F:zinc ion binding"/>
    <property type="evidence" value="ECO:0007669"/>
    <property type="project" value="UniProtKB-KW"/>
</dbReference>
<feature type="domain" description="BTB" evidence="11">
    <location>
        <begin position="32"/>
        <end position="97"/>
    </location>
</feature>
<evidence type="ECO:0000256" key="9">
    <source>
        <dbReference type="PROSITE-ProRule" id="PRU00042"/>
    </source>
</evidence>
<feature type="region of interest" description="Disordered" evidence="10">
    <location>
        <begin position="886"/>
        <end position="933"/>
    </location>
</feature>
<dbReference type="GO" id="GO:0016199">
    <property type="term" value="P:axon midline choice point recognition"/>
    <property type="evidence" value="ECO:0007669"/>
    <property type="project" value="UniProtKB-ARBA"/>
</dbReference>
<gene>
    <name evidence="14" type="primary">lola</name>
</gene>
<keyword evidence="4" id="KW-0524">Neurogenesis</keyword>
<dbReference type="Gene3D" id="3.30.710.10">
    <property type="entry name" value="Potassium Channel Kv1.1, Chain A"/>
    <property type="match status" value="1"/>
</dbReference>
<evidence type="ECO:0000256" key="5">
    <source>
        <dbReference type="ARBA" id="ARBA00023015"/>
    </source>
</evidence>
<dbReference type="GO" id="GO:0045467">
    <property type="term" value="P:R7 cell development"/>
    <property type="evidence" value="ECO:0007669"/>
    <property type="project" value="UniProtKB-ARBA"/>
</dbReference>
<dbReference type="GO" id="GO:0007526">
    <property type="term" value="P:larval somatic muscle development"/>
    <property type="evidence" value="ECO:0007669"/>
    <property type="project" value="UniProtKB-ARBA"/>
</dbReference>
<dbReference type="GO" id="GO:0007464">
    <property type="term" value="P:R3/R4 cell fate commitment"/>
    <property type="evidence" value="ECO:0007669"/>
    <property type="project" value="UniProtKB-ARBA"/>
</dbReference>
<evidence type="ECO:0000256" key="7">
    <source>
        <dbReference type="ARBA" id="ARBA00023242"/>
    </source>
</evidence>
<evidence type="ECO:0000256" key="3">
    <source>
        <dbReference type="ARBA" id="ARBA00022782"/>
    </source>
</evidence>
<dbReference type="AlphaFoldDB" id="A0A6I8V4R7"/>
<feature type="compositionally biased region" description="Low complexity" evidence="10">
    <location>
        <begin position="919"/>
        <end position="931"/>
    </location>
</feature>
<dbReference type="CDD" id="cd18315">
    <property type="entry name" value="BTB_POZ_BAB-like"/>
    <property type="match status" value="1"/>
</dbReference>
<feature type="compositionally biased region" description="Low complexity" evidence="10">
    <location>
        <begin position="165"/>
        <end position="178"/>
    </location>
</feature>
<feature type="compositionally biased region" description="Basic and acidic residues" evidence="10">
    <location>
        <begin position="888"/>
        <end position="902"/>
    </location>
</feature>
<dbReference type="InterPro" id="IPR051095">
    <property type="entry name" value="Dros_DevTransReg"/>
</dbReference>
<dbReference type="InterPro" id="IPR036236">
    <property type="entry name" value="Znf_C2H2_sf"/>
</dbReference>
<reference evidence="13" key="1">
    <citation type="submission" date="2024-06" db="UniProtKB">
        <authorList>
            <consortium name="RefSeq"/>
        </authorList>
    </citation>
    <scope>NUCLEOTIDE SEQUENCE [LARGE SCALE GENOMIC DNA]</scope>
    <source>
        <strain evidence="13">MV2-25</strain>
    </source>
</reference>
<dbReference type="GO" id="GO:0048813">
    <property type="term" value="P:dendrite morphogenesis"/>
    <property type="evidence" value="ECO:0007669"/>
    <property type="project" value="UniProtKB-ARBA"/>
</dbReference>
<name>A0A6I8V4R7_DROPS</name>
<dbReference type="PANTHER" id="PTHR23110">
    <property type="entry name" value="BTB DOMAIN TRANSCRIPTION FACTOR"/>
    <property type="match status" value="1"/>
</dbReference>
<protein>
    <submittedName>
        <fullName evidence="14">Longitudinals lacking protein, isoforms J/P/Q/S/Z isoform X2</fullName>
    </submittedName>
</protein>
<dbReference type="GO" id="GO:0008406">
    <property type="term" value="P:gonad development"/>
    <property type="evidence" value="ECO:0007669"/>
    <property type="project" value="UniProtKB-ARBA"/>
</dbReference>
<evidence type="ECO:0000259" key="11">
    <source>
        <dbReference type="PROSITE" id="PS50097"/>
    </source>
</evidence>
<dbReference type="GO" id="GO:0035167">
    <property type="term" value="P:larval lymph gland hemopoiesis"/>
    <property type="evidence" value="ECO:0007669"/>
    <property type="project" value="UniProtKB-ARBA"/>
</dbReference>
<keyword evidence="6" id="KW-0804">Transcription</keyword>
<feature type="region of interest" description="Disordered" evidence="10">
    <location>
        <begin position="356"/>
        <end position="393"/>
    </location>
</feature>
<keyword evidence="3" id="KW-0221">Differentiation</keyword>
<dbReference type="GeneID" id="6898874"/>
<feature type="region of interest" description="Disordered" evidence="10">
    <location>
        <begin position="477"/>
        <end position="505"/>
    </location>
</feature>
<dbReference type="Pfam" id="PF00651">
    <property type="entry name" value="BTB"/>
    <property type="match status" value="1"/>
</dbReference>